<keyword evidence="1" id="KW-0472">Membrane</keyword>
<keyword evidence="1" id="KW-1133">Transmembrane helix</keyword>
<dbReference type="RefSeq" id="WP_249514774.1">
    <property type="nucleotide sequence ID" value="NZ_CP093366.1"/>
</dbReference>
<sequence length="155" mass="17887">MELLSVLRNKHAAFTLIEAVISLGIICTILLLPANDYRKQQINQQEKLALTQFEYYWRESLKVAFLNQKPCTIVINNTEHKIYYESASFTSGRIVQNLPKTMTSDFNTNQGRSLEFKISGKGTVSPASIYFYTTKKRYKYTIQMLWGQLIAQKST</sequence>
<dbReference type="EMBL" id="CP093366">
    <property type="protein sequence ID" value="UQS82496.1"/>
    <property type="molecule type" value="Genomic_DNA"/>
</dbReference>
<feature type="transmembrane region" description="Helical" evidence="1">
    <location>
        <begin position="12"/>
        <end position="32"/>
    </location>
</feature>
<accession>A0ABY4PA24</accession>
<name>A0ABY4PA24_9LACO</name>
<gene>
    <name evidence="2" type="ORF">MOO45_02255</name>
</gene>
<evidence type="ECO:0000313" key="2">
    <source>
        <dbReference type="EMBL" id="UQS82496.1"/>
    </source>
</evidence>
<proteinExistence type="predicted"/>
<reference evidence="2" key="1">
    <citation type="journal article" date="2022" name="Int. J. Syst. Evol. Microbiol.">
        <title>Apilactobacillus apisilvae sp. nov., Nicolia spurrieriana gen. nov. sp. nov., Bombilactobacillus folatiphilus sp. nov. and Bombilactobacillus thymidiniphilus sp. nov., four new lactic acid bacterial isolates from stingless bees Tetragonula carbonaria and Austroplebeia australis.</title>
        <authorList>
            <person name="Oliphant S.A."/>
            <person name="Watson-Haigh N.S."/>
            <person name="Sumby K.M."/>
            <person name="Gardner J."/>
            <person name="Groom S."/>
            <person name="Jiranek V."/>
        </authorList>
    </citation>
    <scope>NUCLEOTIDE SEQUENCE</scope>
    <source>
        <strain evidence="2">SG4_D2</strain>
    </source>
</reference>
<keyword evidence="1" id="KW-0812">Transmembrane</keyword>
<organism evidence="2 3">
    <name type="scientific">Bombilactobacillus folatiphilus</name>
    <dbReference type="NCBI Taxonomy" id="2923362"/>
    <lineage>
        <taxon>Bacteria</taxon>
        <taxon>Bacillati</taxon>
        <taxon>Bacillota</taxon>
        <taxon>Bacilli</taxon>
        <taxon>Lactobacillales</taxon>
        <taxon>Lactobacillaceae</taxon>
        <taxon>Bombilactobacillus</taxon>
    </lineage>
</organism>
<dbReference type="Proteomes" id="UP000831495">
    <property type="component" value="Chromosome"/>
</dbReference>
<evidence type="ECO:0000313" key="3">
    <source>
        <dbReference type="Proteomes" id="UP000831495"/>
    </source>
</evidence>
<evidence type="ECO:0000256" key="1">
    <source>
        <dbReference type="SAM" id="Phobius"/>
    </source>
</evidence>
<protein>
    <submittedName>
        <fullName evidence="2">Type II secretion system GspH family protein</fullName>
    </submittedName>
</protein>
<keyword evidence="3" id="KW-1185">Reference proteome</keyword>